<dbReference type="InterPro" id="IPR017439">
    <property type="entry name" value="Amidohydrolase"/>
</dbReference>
<evidence type="ECO:0000256" key="2">
    <source>
        <dbReference type="SAM" id="SignalP"/>
    </source>
</evidence>
<evidence type="ECO:0000256" key="1">
    <source>
        <dbReference type="ARBA" id="ARBA00022801"/>
    </source>
</evidence>
<dbReference type="Gene3D" id="3.40.630.10">
    <property type="entry name" value="Zn peptidases"/>
    <property type="match status" value="1"/>
</dbReference>
<feature type="signal peptide" evidence="2">
    <location>
        <begin position="1"/>
        <end position="21"/>
    </location>
</feature>
<organism evidence="4 5">
    <name type="scientific">Stenotrophomonas bentonitica</name>
    <dbReference type="NCBI Taxonomy" id="1450134"/>
    <lineage>
        <taxon>Bacteria</taxon>
        <taxon>Pseudomonadati</taxon>
        <taxon>Pseudomonadota</taxon>
        <taxon>Gammaproteobacteria</taxon>
        <taxon>Lysobacterales</taxon>
        <taxon>Lysobacteraceae</taxon>
        <taxon>Stenotrophomonas</taxon>
    </lineage>
</organism>
<dbReference type="RefSeq" id="WP_070426096.1">
    <property type="nucleotide sequence ID" value="NZ_JBBYHY010000005.1"/>
</dbReference>
<dbReference type="EMBL" id="JBBYHY010000005">
    <property type="protein sequence ID" value="MEL3954050.1"/>
    <property type="molecule type" value="Genomic_DNA"/>
</dbReference>
<evidence type="ECO:0000313" key="4">
    <source>
        <dbReference type="EMBL" id="MEL3954050.1"/>
    </source>
</evidence>
<dbReference type="CDD" id="cd05667">
    <property type="entry name" value="M20_Acy1-like"/>
    <property type="match status" value="1"/>
</dbReference>
<dbReference type="InterPro" id="IPR011650">
    <property type="entry name" value="Peptidase_M20_dimer"/>
</dbReference>
<dbReference type="PIRSF" id="PIRSF005962">
    <property type="entry name" value="Pept_M20D_amidohydro"/>
    <property type="match status" value="1"/>
</dbReference>
<dbReference type="InterPro" id="IPR002933">
    <property type="entry name" value="Peptidase_M20"/>
</dbReference>
<dbReference type="InterPro" id="IPR036264">
    <property type="entry name" value="Bact_exopeptidase_dim_dom"/>
</dbReference>
<feature type="domain" description="Peptidase M20 dimerisation" evidence="3">
    <location>
        <begin position="227"/>
        <end position="322"/>
    </location>
</feature>
<name>A0ABU9JNK5_9GAMM</name>
<proteinExistence type="predicted"/>
<keyword evidence="5" id="KW-1185">Reference proteome</keyword>
<accession>A0ABU9JNK5</accession>
<dbReference type="NCBIfam" id="TIGR01891">
    <property type="entry name" value="amidohydrolases"/>
    <property type="match status" value="1"/>
</dbReference>
<comment type="caution">
    <text evidence="4">The sequence shown here is derived from an EMBL/GenBank/DDBJ whole genome shotgun (WGS) entry which is preliminary data.</text>
</comment>
<dbReference type="SUPFAM" id="SSF55031">
    <property type="entry name" value="Bacterial exopeptidase dimerisation domain"/>
    <property type="match status" value="1"/>
</dbReference>
<keyword evidence="2" id="KW-0732">Signal</keyword>
<dbReference type="Pfam" id="PF07687">
    <property type="entry name" value="M20_dimer"/>
    <property type="match status" value="1"/>
</dbReference>
<dbReference type="Proteomes" id="UP001455088">
    <property type="component" value="Unassembled WGS sequence"/>
</dbReference>
<gene>
    <name evidence="4" type="ORF">AAE039_10805</name>
</gene>
<keyword evidence="1" id="KW-0378">Hydrolase</keyword>
<reference evidence="4 5" key="1">
    <citation type="submission" date="2024-04" db="EMBL/GenBank/DDBJ databases">
        <title>Bacterial endophytes with biocontrol capabilities against important plant pathogens.</title>
        <authorList>
            <person name="Alayande K.A."/>
        </authorList>
    </citation>
    <scope>NUCLEOTIDE SEQUENCE [LARGE SCALE GENOMIC DNA]</scope>
    <source>
        <strain evidence="4 5">KV22</strain>
    </source>
</reference>
<dbReference type="PANTHER" id="PTHR11014:SF63">
    <property type="entry name" value="METALLOPEPTIDASE, PUTATIVE (AFU_ORTHOLOGUE AFUA_6G09600)-RELATED"/>
    <property type="match status" value="1"/>
</dbReference>
<feature type="chain" id="PRO_5045845721" evidence="2">
    <location>
        <begin position="22"/>
        <end position="443"/>
    </location>
</feature>
<protein>
    <submittedName>
        <fullName evidence="4">M20 family metallopeptidase</fullName>
    </submittedName>
</protein>
<sequence>MPRLSLLMSALLLATPGLAAAAPAERPEVAAAATRLKAQVIDWRRDFHQHPELSNREERTSAKVAERLRAMGLKPQTGIAHHGVVAIIKGGKPGPRIALRADMDALPVTEQTGLPFASKATSTYRGETVGVMHACGHDAHTATLLGVADALVKMRANLPGEVMLIFQPAEEGAPPPEEGGAALMLKEGLFKDFKPEAVFGLHVFSSVPAGQIAVRGGPLMAASDRFGIKVIGRQTHGSAPWNGVDPIVATADLVGTAQTIVSRRANLSKQPAVVTFGAIKGGIRYNIIPDEVEMVGTIRTFDEGMRQQIFADLRNVAEHTAAAHGAKAETEIYESEGNPATVNDPALTARMLPSLQAVVGEGNVYEPPLQMGAEDFSLYAQQVPGMFFFVGSTGEGIDPATAPANHSPKFLLDEKALDVGLRALLQVSLDYLNGTPAAAPGAG</sequence>
<evidence type="ECO:0000313" key="5">
    <source>
        <dbReference type="Proteomes" id="UP001455088"/>
    </source>
</evidence>
<dbReference type="Gene3D" id="3.30.70.360">
    <property type="match status" value="1"/>
</dbReference>
<dbReference type="Pfam" id="PF01546">
    <property type="entry name" value="Peptidase_M20"/>
    <property type="match status" value="1"/>
</dbReference>
<dbReference type="SUPFAM" id="SSF53187">
    <property type="entry name" value="Zn-dependent exopeptidases"/>
    <property type="match status" value="1"/>
</dbReference>
<evidence type="ECO:0000259" key="3">
    <source>
        <dbReference type="Pfam" id="PF07687"/>
    </source>
</evidence>
<dbReference type="PANTHER" id="PTHR11014">
    <property type="entry name" value="PEPTIDASE M20 FAMILY MEMBER"/>
    <property type="match status" value="1"/>
</dbReference>